<protein>
    <submittedName>
        <fullName evidence="1">Uncharacterized protein</fullName>
    </submittedName>
</protein>
<dbReference type="AlphaFoldDB" id="A0A9P8LFT8"/>
<gene>
    <name evidence="1" type="ORF">GP486_002124</name>
</gene>
<comment type="caution">
    <text evidence="1">The sequence shown here is derived from an EMBL/GenBank/DDBJ whole genome shotgun (WGS) entry which is preliminary data.</text>
</comment>
<name>A0A9P8LFT8_9PEZI</name>
<evidence type="ECO:0000313" key="2">
    <source>
        <dbReference type="Proteomes" id="UP000750711"/>
    </source>
</evidence>
<proteinExistence type="predicted"/>
<organism evidence="1 2">
    <name type="scientific">Trichoglossum hirsutum</name>
    <dbReference type="NCBI Taxonomy" id="265104"/>
    <lineage>
        <taxon>Eukaryota</taxon>
        <taxon>Fungi</taxon>
        <taxon>Dikarya</taxon>
        <taxon>Ascomycota</taxon>
        <taxon>Pezizomycotina</taxon>
        <taxon>Geoglossomycetes</taxon>
        <taxon>Geoglossales</taxon>
        <taxon>Geoglossaceae</taxon>
        <taxon>Trichoglossum</taxon>
    </lineage>
</organism>
<reference evidence="1" key="1">
    <citation type="submission" date="2021-03" db="EMBL/GenBank/DDBJ databases">
        <title>Comparative genomics and phylogenomic investigation of the class Geoglossomycetes provide insights into ecological specialization and systematics.</title>
        <authorList>
            <person name="Melie T."/>
            <person name="Pirro S."/>
            <person name="Miller A.N."/>
            <person name="Quandt A."/>
        </authorList>
    </citation>
    <scope>NUCLEOTIDE SEQUENCE</scope>
    <source>
        <strain evidence="1">CAQ_001_2017</strain>
    </source>
</reference>
<sequence length="233" mass="26606">MSALFKRREPLDGKDSLTREVRLLFSSQTLPGLITSGSRTAWTSGVVVQGGPPIMARYWYNSESITNADEDAAEKALESMGVTLRPPPTILWYDPQWWCIIYFLFDTTVTQRQVRYPLWFVRLGEATWTKVIDIGTSNDMVDNPIVHTFISDGDLKFSHQSLVRYQESRNIGAKFRASFLVLMNQRDSEILSVEQIARAVACVISSPFSVNHWYCGFTSRRTRPLGQPARRVY</sequence>
<keyword evidence="2" id="KW-1185">Reference proteome</keyword>
<accession>A0A9P8LFT8</accession>
<evidence type="ECO:0000313" key="1">
    <source>
        <dbReference type="EMBL" id="KAH0563310.1"/>
    </source>
</evidence>
<dbReference type="EMBL" id="JAGHQM010000221">
    <property type="protein sequence ID" value="KAH0563310.1"/>
    <property type="molecule type" value="Genomic_DNA"/>
</dbReference>
<dbReference type="Proteomes" id="UP000750711">
    <property type="component" value="Unassembled WGS sequence"/>
</dbReference>